<organism evidence="3 4">
    <name type="scientific">Tanacetum coccineum</name>
    <dbReference type="NCBI Taxonomy" id="301880"/>
    <lineage>
        <taxon>Eukaryota</taxon>
        <taxon>Viridiplantae</taxon>
        <taxon>Streptophyta</taxon>
        <taxon>Embryophyta</taxon>
        <taxon>Tracheophyta</taxon>
        <taxon>Spermatophyta</taxon>
        <taxon>Magnoliopsida</taxon>
        <taxon>eudicotyledons</taxon>
        <taxon>Gunneridae</taxon>
        <taxon>Pentapetalae</taxon>
        <taxon>asterids</taxon>
        <taxon>campanulids</taxon>
        <taxon>Asterales</taxon>
        <taxon>Asteraceae</taxon>
        <taxon>Asteroideae</taxon>
        <taxon>Anthemideae</taxon>
        <taxon>Anthemidinae</taxon>
        <taxon>Tanacetum</taxon>
    </lineage>
</organism>
<sequence>MSDMTSLLDDLSYIPPNNEHNEPTQEDIGETSNEPTQATRNEFEELYSSANEAPGLDGEMSYGQLQEILEFKYLSFKVALFRVKWFDTRNNGRVKKLTFRNGMTQIIGSGEWWKNDQYILATQVKQVFYLEDPAKPNVKVVEHVNHKKFFNRGVIVVENEPDIIHLDNSSDLPPSTSGNDLDNVTFYIDLHIDGESTEVDAPPDIIDVPGEDDDISDDEDPLPHDLADSDVEDLINDDDGVEKMADVARAHGGDGGGEDPSRPPPTSFGCAGCFINRGKGKRKPNLGGVKAGRKTRERTRNQVLKDAVAANKGRPIEIGFEDRADNTVKQGRPPQEEPSEIDTILKSFAHCYGVFPKIPEASPDDEELERRVTRHHCRNSTDVPEAEKPSRPPFLRGSLYCQITSALAELFRTTVDRSNDVRFPNDDLMRSDDRFARIFCSVMIQWCQKPGVAGVRSL</sequence>
<gene>
    <name evidence="3" type="ORF">Tco_0625295</name>
</gene>
<dbReference type="PANTHER" id="PTHR48258:SF14">
    <property type="entry name" value="OS02G0583300 PROTEIN"/>
    <property type="match status" value="1"/>
</dbReference>
<reference evidence="3" key="2">
    <citation type="submission" date="2022-01" db="EMBL/GenBank/DDBJ databases">
        <authorList>
            <person name="Yamashiro T."/>
            <person name="Shiraishi A."/>
            <person name="Satake H."/>
            <person name="Nakayama K."/>
        </authorList>
    </citation>
    <scope>NUCLEOTIDE SEQUENCE</scope>
</reference>
<dbReference type="Proteomes" id="UP001151760">
    <property type="component" value="Unassembled WGS sequence"/>
</dbReference>
<feature type="compositionally biased region" description="Acidic residues" evidence="1">
    <location>
        <begin position="209"/>
        <end position="220"/>
    </location>
</feature>
<dbReference type="Pfam" id="PF13952">
    <property type="entry name" value="DUF4216"/>
    <property type="match status" value="1"/>
</dbReference>
<evidence type="ECO:0000313" key="3">
    <source>
        <dbReference type="EMBL" id="GJS51933.1"/>
    </source>
</evidence>
<protein>
    <recommendedName>
        <fullName evidence="2">DUF4216 domain-containing protein</fullName>
    </recommendedName>
</protein>
<accession>A0ABQ4WGC9</accession>
<proteinExistence type="predicted"/>
<evidence type="ECO:0000259" key="2">
    <source>
        <dbReference type="Pfam" id="PF13952"/>
    </source>
</evidence>
<feature type="region of interest" description="Disordered" evidence="1">
    <location>
        <begin position="198"/>
        <end position="229"/>
    </location>
</feature>
<name>A0ABQ4WGC9_9ASTR</name>
<dbReference type="PANTHER" id="PTHR48258">
    <property type="entry name" value="DUF4218 DOMAIN-CONTAINING PROTEIN-RELATED"/>
    <property type="match status" value="1"/>
</dbReference>
<evidence type="ECO:0000313" key="4">
    <source>
        <dbReference type="Proteomes" id="UP001151760"/>
    </source>
</evidence>
<reference evidence="3" key="1">
    <citation type="journal article" date="2022" name="Int. J. Mol. Sci.">
        <title>Draft Genome of Tanacetum Coccineum: Genomic Comparison of Closely Related Tanacetum-Family Plants.</title>
        <authorList>
            <person name="Yamashiro T."/>
            <person name="Shiraishi A."/>
            <person name="Nakayama K."/>
            <person name="Satake H."/>
        </authorList>
    </citation>
    <scope>NUCLEOTIDE SEQUENCE</scope>
</reference>
<feature type="domain" description="DUF4216" evidence="2">
    <location>
        <begin position="70"/>
        <end position="136"/>
    </location>
</feature>
<comment type="caution">
    <text evidence="3">The sequence shown here is derived from an EMBL/GenBank/DDBJ whole genome shotgun (WGS) entry which is preliminary data.</text>
</comment>
<keyword evidence="4" id="KW-1185">Reference proteome</keyword>
<dbReference type="InterPro" id="IPR025312">
    <property type="entry name" value="DUF4216"/>
</dbReference>
<evidence type="ECO:0000256" key="1">
    <source>
        <dbReference type="SAM" id="MobiDB-lite"/>
    </source>
</evidence>
<dbReference type="EMBL" id="BQNB010008619">
    <property type="protein sequence ID" value="GJS51933.1"/>
    <property type="molecule type" value="Genomic_DNA"/>
</dbReference>
<feature type="region of interest" description="Disordered" evidence="1">
    <location>
        <begin position="1"/>
        <end position="38"/>
    </location>
</feature>